<evidence type="ECO:0000313" key="1">
    <source>
        <dbReference type="EMBL" id="CAH3023547.1"/>
    </source>
</evidence>
<name>A0ABN8M5V5_9CNID</name>
<sequence>EETQYFGNNLATPFSKVKFKTWLTFDEKINILLLDMDSRKACNKWPNRVQKNACFVIDHSQLKK</sequence>
<dbReference type="EMBL" id="CALNXI010000265">
    <property type="protein sequence ID" value="CAH3023547.1"/>
    <property type="molecule type" value="Genomic_DNA"/>
</dbReference>
<protein>
    <submittedName>
        <fullName evidence="1">Uncharacterized protein</fullName>
    </submittedName>
</protein>
<accession>A0ABN8M5V5</accession>
<reference evidence="1 2" key="1">
    <citation type="submission" date="2022-05" db="EMBL/GenBank/DDBJ databases">
        <authorList>
            <consortium name="Genoscope - CEA"/>
            <person name="William W."/>
        </authorList>
    </citation>
    <scope>NUCLEOTIDE SEQUENCE [LARGE SCALE GENOMIC DNA]</scope>
</reference>
<proteinExistence type="predicted"/>
<dbReference type="Proteomes" id="UP001159427">
    <property type="component" value="Unassembled WGS sequence"/>
</dbReference>
<evidence type="ECO:0000313" key="2">
    <source>
        <dbReference type="Proteomes" id="UP001159427"/>
    </source>
</evidence>
<gene>
    <name evidence="1" type="ORF">PEVE_00019618</name>
</gene>
<organism evidence="1 2">
    <name type="scientific">Porites evermanni</name>
    <dbReference type="NCBI Taxonomy" id="104178"/>
    <lineage>
        <taxon>Eukaryota</taxon>
        <taxon>Metazoa</taxon>
        <taxon>Cnidaria</taxon>
        <taxon>Anthozoa</taxon>
        <taxon>Hexacorallia</taxon>
        <taxon>Scleractinia</taxon>
        <taxon>Fungiina</taxon>
        <taxon>Poritidae</taxon>
        <taxon>Porites</taxon>
    </lineage>
</organism>
<feature type="non-terminal residue" evidence="1">
    <location>
        <position position="1"/>
    </location>
</feature>
<comment type="caution">
    <text evidence="1">The sequence shown here is derived from an EMBL/GenBank/DDBJ whole genome shotgun (WGS) entry which is preliminary data.</text>
</comment>
<keyword evidence="2" id="KW-1185">Reference proteome</keyword>